<evidence type="ECO:0000259" key="1">
    <source>
        <dbReference type="Pfam" id="PF20150"/>
    </source>
</evidence>
<dbReference type="PANTHER" id="PTHR35910:SF1">
    <property type="entry name" value="2EXR DOMAIN-CONTAINING PROTEIN"/>
    <property type="match status" value="1"/>
</dbReference>
<evidence type="ECO:0000313" key="2">
    <source>
        <dbReference type="EMBL" id="KAJ5381942.1"/>
    </source>
</evidence>
<evidence type="ECO:0000313" key="3">
    <source>
        <dbReference type="Proteomes" id="UP001147782"/>
    </source>
</evidence>
<dbReference type="Pfam" id="PF20150">
    <property type="entry name" value="2EXR"/>
    <property type="match status" value="1"/>
</dbReference>
<dbReference type="OrthoDB" id="3540486at2759"/>
<dbReference type="Proteomes" id="UP001147782">
    <property type="component" value="Unassembled WGS sequence"/>
</dbReference>
<proteinExistence type="predicted"/>
<comment type="caution">
    <text evidence="2">The sequence shown here is derived from an EMBL/GenBank/DDBJ whole genome shotgun (WGS) entry which is preliminary data.</text>
</comment>
<keyword evidence="3" id="KW-1185">Reference proteome</keyword>
<reference evidence="2" key="2">
    <citation type="journal article" date="2023" name="IMA Fungus">
        <title>Comparative genomic study of the Penicillium genus elucidates a diverse pangenome and 15 lateral gene transfer events.</title>
        <authorList>
            <person name="Petersen C."/>
            <person name="Sorensen T."/>
            <person name="Nielsen M.R."/>
            <person name="Sondergaard T.E."/>
            <person name="Sorensen J.L."/>
            <person name="Fitzpatrick D.A."/>
            <person name="Frisvad J.C."/>
            <person name="Nielsen K.L."/>
        </authorList>
    </citation>
    <scope>NUCLEOTIDE SEQUENCE</scope>
    <source>
        <strain evidence="2">IBT 29864</strain>
    </source>
</reference>
<reference evidence="2" key="1">
    <citation type="submission" date="2022-11" db="EMBL/GenBank/DDBJ databases">
        <authorList>
            <person name="Petersen C."/>
        </authorList>
    </citation>
    <scope>NUCLEOTIDE SEQUENCE</scope>
    <source>
        <strain evidence="2">IBT 29864</strain>
    </source>
</reference>
<accession>A0A9W9VHB6</accession>
<sequence length="306" mass="35410">MSDQASPTELTFHLFPKLPTELRLQIWRLCLPHRVTELDNPTPEGLYDSNQPVCHLKHTSILNGSSPVIARVCTESRKVAYQSNANSYESLHKDFYKDLSPFDMFDSPTAESDYWMDPERDIVHLNYSPRYGWIAYAHDWGNPFRTLAWFAERNGGRVSFMEEWIVWLRSDPKAAEALVDLERVERWLVVLRVVVIHADAGDVEKTGLFGLLGDALVQVVPVSEEARVNAFYDLAERLDRERGVKYRQNLERYSVEWYREGLRQTVQYGLETDDSKVISKVLKRLQPAVMVRLCTDMCNSSCEVME</sequence>
<dbReference type="RefSeq" id="XP_056559513.1">
    <property type="nucleotide sequence ID" value="XM_056697301.1"/>
</dbReference>
<organism evidence="2 3">
    <name type="scientific">Penicillium cataractarum</name>
    <dbReference type="NCBI Taxonomy" id="2100454"/>
    <lineage>
        <taxon>Eukaryota</taxon>
        <taxon>Fungi</taxon>
        <taxon>Dikarya</taxon>
        <taxon>Ascomycota</taxon>
        <taxon>Pezizomycotina</taxon>
        <taxon>Eurotiomycetes</taxon>
        <taxon>Eurotiomycetidae</taxon>
        <taxon>Eurotiales</taxon>
        <taxon>Aspergillaceae</taxon>
        <taxon>Penicillium</taxon>
    </lineage>
</organism>
<dbReference type="GeneID" id="81436478"/>
<name>A0A9W9VHB6_9EURO</name>
<dbReference type="PANTHER" id="PTHR35910">
    <property type="entry name" value="2EXR DOMAIN-CONTAINING PROTEIN"/>
    <property type="match status" value="1"/>
</dbReference>
<dbReference type="InterPro" id="IPR045518">
    <property type="entry name" value="2EXR"/>
</dbReference>
<feature type="domain" description="2EXR" evidence="1">
    <location>
        <begin position="12"/>
        <end position="123"/>
    </location>
</feature>
<gene>
    <name evidence="2" type="ORF">N7496_004370</name>
</gene>
<protein>
    <recommendedName>
        <fullName evidence="1">2EXR domain-containing protein</fullName>
    </recommendedName>
</protein>
<dbReference type="EMBL" id="JAPZBS010000002">
    <property type="protein sequence ID" value="KAJ5381942.1"/>
    <property type="molecule type" value="Genomic_DNA"/>
</dbReference>
<dbReference type="AlphaFoldDB" id="A0A9W9VHB6"/>